<evidence type="ECO:0000256" key="4">
    <source>
        <dbReference type="ARBA" id="ARBA00022679"/>
    </source>
</evidence>
<keyword evidence="9" id="KW-1185">Reference proteome</keyword>
<evidence type="ECO:0000313" key="9">
    <source>
        <dbReference type="Proteomes" id="UP000289859"/>
    </source>
</evidence>
<dbReference type="Gene3D" id="3.40.640.10">
    <property type="entry name" value="Type I PLP-dependent aspartate aminotransferase-like (Major domain)"/>
    <property type="match status" value="1"/>
</dbReference>
<dbReference type="OrthoDB" id="9802328at2"/>
<dbReference type="PANTHER" id="PTHR46383">
    <property type="entry name" value="ASPARTATE AMINOTRANSFERASE"/>
    <property type="match status" value="1"/>
</dbReference>
<protein>
    <recommendedName>
        <fullName evidence="6">Aminotransferase</fullName>
        <ecNumber evidence="6">2.6.1.-</ecNumber>
    </recommendedName>
</protein>
<dbReference type="PROSITE" id="PS00105">
    <property type="entry name" value="AA_TRANSFER_CLASS_1"/>
    <property type="match status" value="1"/>
</dbReference>
<dbReference type="RefSeq" id="WP_128764171.1">
    <property type="nucleotide sequence ID" value="NZ_JBHUOO010000005.1"/>
</dbReference>
<dbReference type="Gene3D" id="3.90.1150.10">
    <property type="entry name" value="Aspartate Aminotransferase, domain 1"/>
    <property type="match status" value="1"/>
</dbReference>
<evidence type="ECO:0000256" key="1">
    <source>
        <dbReference type="ARBA" id="ARBA00001933"/>
    </source>
</evidence>
<evidence type="ECO:0000256" key="3">
    <source>
        <dbReference type="ARBA" id="ARBA00022576"/>
    </source>
</evidence>
<dbReference type="AlphaFoldDB" id="A0A4Q0PHQ2"/>
<evidence type="ECO:0000256" key="6">
    <source>
        <dbReference type="RuleBase" id="RU000481"/>
    </source>
</evidence>
<reference evidence="8 9" key="1">
    <citation type="submission" date="2018-07" db="EMBL/GenBank/DDBJ databases">
        <title>Leeuwenhoekiella genomics.</title>
        <authorList>
            <person name="Tahon G."/>
            <person name="Willems A."/>
        </authorList>
    </citation>
    <scope>NUCLEOTIDE SEQUENCE [LARGE SCALE GENOMIC DNA]</scope>
    <source>
        <strain evidence="8 9">LMG 29608</strain>
    </source>
</reference>
<dbReference type="Pfam" id="PF00155">
    <property type="entry name" value="Aminotran_1_2"/>
    <property type="match status" value="1"/>
</dbReference>
<keyword evidence="5" id="KW-0663">Pyridoxal phosphate</keyword>
<sequence length="398" mass="43806">METLTNQLSDRINNLAASATLAMAAKARELRAEGKDIIGLSLGEPDFNTPDFIKDAAIQAVNDNYNSYTPVDGYVELKDAIINKFKRDNKLTYDRSQIVVSTGAKQSLYNVAQVCLNPGDEVLLPCPYWVSYSDIVQLAEGVPVEVETSLDTDFKMTPEQLEAAITPKTKMLWYSSPCNPSGSIYSEAELRALADVLQKHPQIVVVSDEIYEHINYVGGHASMAQFEDMYDRVVTVNGVAKAFAMTGWRIGYIGAPTYIARACNKIQGQVTSGANCIAQRAVITALEAPVSKIQYMVDEFKERRKLILGLLKDIEGFECNEPEGAFYVFPNISHYFGKTLNGTTINNASDFALYILEQANVATVTGEAFGNPNCIRISYAASQDQIREALARIKKAVS</sequence>
<dbReference type="GO" id="GO:0006520">
    <property type="term" value="P:amino acid metabolic process"/>
    <property type="evidence" value="ECO:0007669"/>
    <property type="project" value="InterPro"/>
</dbReference>
<evidence type="ECO:0000313" key="8">
    <source>
        <dbReference type="EMBL" id="RXG26526.1"/>
    </source>
</evidence>
<dbReference type="FunFam" id="3.40.640.10:FF:000033">
    <property type="entry name" value="Aspartate aminotransferase"/>
    <property type="match status" value="1"/>
</dbReference>
<feature type="domain" description="Aminotransferase class I/classII large" evidence="7">
    <location>
        <begin position="35"/>
        <end position="393"/>
    </location>
</feature>
<comment type="caution">
    <text evidence="8">The sequence shown here is derived from an EMBL/GenBank/DDBJ whole genome shotgun (WGS) entry which is preliminary data.</text>
</comment>
<dbReference type="GO" id="GO:0030170">
    <property type="term" value="F:pyridoxal phosphate binding"/>
    <property type="evidence" value="ECO:0007669"/>
    <property type="project" value="InterPro"/>
</dbReference>
<organism evidence="8 9">
    <name type="scientific">Leeuwenhoekiella polynyae</name>
    <dbReference type="NCBI Taxonomy" id="1550906"/>
    <lineage>
        <taxon>Bacteria</taxon>
        <taxon>Pseudomonadati</taxon>
        <taxon>Bacteroidota</taxon>
        <taxon>Flavobacteriia</taxon>
        <taxon>Flavobacteriales</taxon>
        <taxon>Flavobacteriaceae</taxon>
        <taxon>Leeuwenhoekiella</taxon>
    </lineage>
</organism>
<dbReference type="InterPro" id="IPR015424">
    <property type="entry name" value="PyrdxlP-dep_Trfase"/>
</dbReference>
<dbReference type="Proteomes" id="UP000289859">
    <property type="component" value="Unassembled WGS sequence"/>
</dbReference>
<dbReference type="InterPro" id="IPR015421">
    <property type="entry name" value="PyrdxlP-dep_Trfase_major"/>
</dbReference>
<evidence type="ECO:0000256" key="5">
    <source>
        <dbReference type="ARBA" id="ARBA00022898"/>
    </source>
</evidence>
<dbReference type="EC" id="2.6.1.-" evidence="6"/>
<evidence type="ECO:0000259" key="7">
    <source>
        <dbReference type="Pfam" id="PF00155"/>
    </source>
</evidence>
<dbReference type="SUPFAM" id="SSF53383">
    <property type="entry name" value="PLP-dependent transferases"/>
    <property type="match status" value="1"/>
</dbReference>
<dbReference type="CDD" id="cd00609">
    <property type="entry name" value="AAT_like"/>
    <property type="match status" value="1"/>
</dbReference>
<comment type="cofactor">
    <cofactor evidence="1 6">
        <name>pyridoxal 5'-phosphate</name>
        <dbReference type="ChEBI" id="CHEBI:597326"/>
    </cofactor>
</comment>
<evidence type="ECO:0000256" key="2">
    <source>
        <dbReference type="ARBA" id="ARBA00007441"/>
    </source>
</evidence>
<keyword evidence="4 6" id="KW-0808">Transferase</keyword>
<proteinExistence type="inferred from homology"/>
<dbReference type="GO" id="GO:0008483">
    <property type="term" value="F:transaminase activity"/>
    <property type="evidence" value="ECO:0007669"/>
    <property type="project" value="UniProtKB-KW"/>
</dbReference>
<dbReference type="EMBL" id="QOVK01000001">
    <property type="protein sequence ID" value="RXG26526.1"/>
    <property type="molecule type" value="Genomic_DNA"/>
</dbReference>
<dbReference type="InterPro" id="IPR050596">
    <property type="entry name" value="AspAT/PAT-like"/>
</dbReference>
<dbReference type="InterPro" id="IPR004839">
    <property type="entry name" value="Aminotransferase_I/II_large"/>
</dbReference>
<dbReference type="PANTHER" id="PTHR46383:SF1">
    <property type="entry name" value="ASPARTATE AMINOTRANSFERASE"/>
    <property type="match status" value="1"/>
</dbReference>
<accession>A0A4Q0PHQ2</accession>
<comment type="similarity">
    <text evidence="2 6">Belongs to the class-I pyridoxal-phosphate-dependent aminotransferase family.</text>
</comment>
<dbReference type="InterPro" id="IPR015422">
    <property type="entry name" value="PyrdxlP-dep_Trfase_small"/>
</dbReference>
<dbReference type="InterPro" id="IPR004838">
    <property type="entry name" value="NHTrfase_class1_PyrdxlP-BS"/>
</dbReference>
<gene>
    <name evidence="8" type="ORF">DSM02_523</name>
</gene>
<keyword evidence="3 6" id="KW-0032">Aminotransferase</keyword>
<name>A0A4Q0PHQ2_9FLAO</name>